<dbReference type="Proteomes" id="UP000183508">
    <property type="component" value="Unassembled WGS sequence"/>
</dbReference>
<keyword evidence="10 11" id="KW-0119">Carbohydrate metabolism</keyword>
<evidence type="ECO:0000256" key="6">
    <source>
        <dbReference type="ARBA" id="ARBA00009541"/>
    </source>
</evidence>
<dbReference type="GO" id="GO:0004750">
    <property type="term" value="F:D-ribulose-phosphate 3-epimerase activity"/>
    <property type="evidence" value="ECO:0007669"/>
    <property type="project" value="UniProtKB-UniRule"/>
</dbReference>
<feature type="binding site" evidence="10 13">
    <location>
        <position position="66"/>
    </location>
    <ligand>
        <name>a divalent metal cation</name>
        <dbReference type="ChEBI" id="CHEBI:60240"/>
    </ligand>
</feature>
<feature type="active site" description="Proton acceptor" evidence="10 12">
    <location>
        <position position="35"/>
    </location>
</feature>
<comment type="cofactor">
    <cofactor evidence="5">
        <name>Fe(2+)</name>
        <dbReference type="ChEBI" id="CHEBI:29033"/>
    </cofactor>
</comment>
<keyword evidence="13" id="KW-0170">Cobalt</keyword>
<dbReference type="NCBIfam" id="NF004076">
    <property type="entry name" value="PRK05581.1-4"/>
    <property type="match status" value="1"/>
</dbReference>
<evidence type="ECO:0000256" key="9">
    <source>
        <dbReference type="ARBA" id="ARBA00023235"/>
    </source>
</evidence>
<comment type="cofactor">
    <cofactor evidence="3">
        <name>Co(2+)</name>
        <dbReference type="ChEBI" id="CHEBI:48828"/>
    </cofactor>
</comment>
<dbReference type="FunFam" id="3.20.20.70:FF:000004">
    <property type="entry name" value="Ribulose-phosphate 3-epimerase"/>
    <property type="match status" value="1"/>
</dbReference>
<proteinExistence type="inferred from homology"/>
<gene>
    <name evidence="10" type="primary">rpe</name>
    <name evidence="15" type="ORF">SAMN05421543_10433</name>
</gene>
<dbReference type="GO" id="GO:0006098">
    <property type="term" value="P:pentose-phosphate shunt"/>
    <property type="evidence" value="ECO:0007669"/>
    <property type="project" value="UniProtKB-UniRule"/>
</dbReference>
<dbReference type="InterPro" id="IPR013785">
    <property type="entry name" value="Aldolase_TIM"/>
</dbReference>
<feature type="binding site" evidence="10 14">
    <location>
        <position position="8"/>
    </location>
    <ligand>
        <name>substrate</name>
    </ligand>
</feature>
<dbReference type="Gene3D" id="3.20.20.70">
    <property type="entry name" value="Aldolase class I"/>
    <property type="match status" value="1"/>
</dbReference>
<feature type="binding site" evidence="10 14">
    <location>
        <begin position="142"/>
        <end position="145"/>
    </location>
    <ligand>
        <name>substrate</name>
    </ligand>
</feature>
<keyword evidence="8 10" id="KW-0479">Metal-binding</keyword>
<evidence type="ECO:0000313" key="15">
    <source>
        <dbReference type="EMBL" id="SFU56816.1"/>
    </source>
</evidence>
<comment type="similarity">
    <text evidence="6 10 11">Belongs to the ribulose-phosphate 3-epimerase family.</text>
</comment>
<organism evidence="15 16">
    <name type="scientific">Alicyclobacillus macrosporangiidus</name>
    <dbReference type="NCBI Taxonomy" id="392015"/>
    <lineage>
        <taxon>Bacteria</taxon>
        <taxon>Bacillati</taxon>
        <taxon>Bacillota</taxon>
        <taxon>Bacilli</taxon>
        <taxon>Bacillales</taxon>
        <taxon>Alicyclobacillaceae</taxon>
        <taxon>Alicyclobacillus</taxon>
    </lineage>
</organism>
<dbReference type="PANTHER" id="PTHR11749">
    <property type="entry name" value="RIBULOSE-5-PHOSPHATE-3-EPIMERASE"/>
    <property type="match status" value="1"/>
</dbReference>
<accession>A0A1I7H8K9</accession>
<evidence type="ECO:0000256" key="2">
    <source>
        <dbReference type="ARBA" id="ARBA00001936"/>
    </source>
</evidence>
<feature type="binding site" evidence="10 13">
    <location>
        <position position="35"/>
    </location>
    <ligand>
        <name>a divalent metal cation</name>
        <dbReference type="ChEBI" id="CHEBI:60240"/>
    </ligand>
</feature>
<keyword evidence="16" id="KW-1185">Reference proteome</keyword>
<dbReference type="STRING" id="392015.SAMN05421543_10433"/>
<feature type="binding site" evidence="10 13">
    <location>
        <position position="176"/>
    </location>
    <ligand>
        <name>a divalent metal cation</name>
        <dbReference type="ChEBI" id="CHEBI:60240"/>
    </ligand>
</feature>
<dbReference type="InterPro" id="IPR026019">
    <property type="entry name" value="Ribul_P_3_epim"/>
</dbReference>
<name>A0A1I7H8K9_9BACL</name>
<comment type="cofactor">
    <cofactor evidence="4">
        <name>Zn(2+)</name>
        <dbReference type="ChEBI" id="CHEBI:29105"/>
    </cofactor>
</comment>
<dbReference type="GO" id="GO:0005737">
    <property type="term" value="C:cytoplasm"/>
    <property type="evidence" value="ECO:0007669"/>
    <property type="project" value="UniProtKB-ARBA"/>
</dbReference>
<evidence type="ECO:0000256" key="5">
    <source>
        <dbReference type="ARBA" id="ARBA00001954"/>
    </source>
</evidence>
<dbReference type="PROSITE" id="PS01086">
    <property type="entry name" value="RIBUL_P_3_EPIMER_2"/>
    <property type="match status" value="1"/>
</dbReference>
<evidence type="ECO:0000256" key="14">
    <source>
        <dbReference type="PIRSR" id="PIRSR001461-3"/>
    </source>
</evidence>
<dbReference type="EC" id="5.1.3.1" evidence="7 10"/>
<dbReference type="InterPro" id="IPR000056">
    <property type="entry name" value="Ribul_P_3_epim-like"/>
</dbReference>
<dbReference type="eggNOG" id="COG0036">
    <property type="taxonomic scope" value="Bacteria"/>
</dbReference>
<feature type="binding site" evidence="10 14">
    <location>
        <begin position="198"/>
        <end position="199"/>
    </location>
    <ligand>
        <name>substrate</name>
    </ligand>
</feature>
<keyword evidence="9 10" id="KW-0413">Isomerase</keyword>
<dbReference type="RefSeq" id="WP_074950170.1">
    <property type="nucleotide sequence ID" value="NZ_FPBV01000004.1"/>
</dbReference>
<feature type="binding site" evidence="14">
    <location>
        <position position="178"/>
    </location>
    <ligand>
        <name>substrate</name>
    </ligand>
</feature>
<comment type="cofactor">
    <cofactor evidence="2">
        <name>Mn(2+)</name>
        <dbReference type="ChEBI" id="CHEBI:29035"/>
    </cofactor>
</comment>
<comment type="pathway">
    <text evidence="10">Carbohydrate degradation.</text>
</comment>
<comment type="catalytic activity">
    <reaction evidence="1 10 11">
        <text>D-ribulose 5-phosphate = D-xylulose 5-phosphate</text>
        <dbReference type="Rhea" id="RHEA:13677"/>
        <dbReference type="ChEBI" id="CHEBI:57737"/>
        <dbReference type="ChEBI" id="CHEBI:58121"/>
        <dbReference type="EC" id="5.1.3.1"/>
    </reaction>
</comment>
<dbReference type="SUPFAM" id="SSF51366">
    <property type="entry name" value="Ribulose-phoshate binding barrel"/>
    <property type="match status" value="1"/>
</dbReference>
<comment type="cofactor">
    <cofactor evidence="10 13">
        <name>a divalent metal cation</name>
        <dbReference type="ChEBI" id="CHEBI:60240"/>
    </cofactor>
    <text evidence="10 13">Binds 1 divalent metal cation per subunit.</text>
</comment>
<reference evidence="16" key="1">
    <citation type="submission" date="2016-10" db="EMBL/GenBank/DDBJ databases">
        <authorList>
            <person name="Varghese N."/>
        </authorList>
    </citation>
    <scope>NUCLEOTIDE SEQUENCE [LARGE SCALE GENOMIC DNA]</scope>
    <source>
        <strain evidence="16">DSM 17980</strain>
    </source>
</reference>
<feature type="binding site" evidence="10">
    <location>
        <begin position="176"/>
        <end position="178"/>
    </location>
    <ligand>
        <name>substrate</name>
    </ligand>
</feature>
<evidence type="ECO:0000256" key="1">
    <source>
        <dbReference type="ARBA" id="ARBA00001782"/>
    </source>
</evidence>
<dbReference type="InterPro" id="IPR011060">
    <property type="entry name" value="RibuloseP-bd_barrel"/>
</dbReference>
<evidence type="ECO:0000256" key="13">
    <source>
        <dbReference type="PIRSR" id="PIRSR001461-2"/>
    </source>
</evidence>
<keyword evidence="13" id="KW-0464">Manganese</keyword>
<evidence type="ECO:0000313" key="16">
    <source>
        <dbReference type="Proteomes" id="UP000183508"/>
    </source>
</evidence>
<dbReference type="Pfam" id="PF00834">
    <property type="entry name" value="Ribul_P_3_epim"/>
    <property type="match status" value="1"/>
</dbReference>
<comment type="function">
    <text evidence="10">Catalyzes the reversible epimerization of D-ribulose 5-phosphate to D-xylulose 5-phosphate.</text>
</comment>
<dbReference type="PIRSF" id="PIRSF001461">
    <property type="entry name" value="RPE"/>
    <property type="match status" value="1"/>
</dbReference>
<feature type="binding site" evidence="10 14">
    <location>
        <position position="66"/>
    </location>
    <ligand>
        <name>substrate</name>
    </ligand>
</feature>
<dbReference type="NCBIfam" id="TIGR01163">
    <property type="entry name" value="rpe"/>
    <property type="match status" value="1"/>
</dbReference>
<evidence type="ECO:0000256" key="7">
    <source>
        <dbReference type="ARBA" id="ARBA00013188"/>
    </source>
</evidence>
<feature type="binding site" evidence="10 13">
    <location>
        <position position="33"/>
    </location>
    <ligand>
        <name>a divalent metal cation</name>
        <dbReference type="ChEBI" id="CHEBI:60240"/>
    </ligand>
</feature>
<dbReference type="CDD" id="cd00429">
    <property type="entry name" value="RPE"/>
    <property type="match status" value="1"/>
</dbReference>
<dbReference type="GO" id="GO:0046872">
    <property type="term" value="F:metal ion binding"/>
    <property type="evidence" value="ECO:0007669"/>
    <property type="project" value="UniProtKB-UniRule"/>
</dbReference>
<dbReference type="GO" id="GO:0019323">
    <property type="term" value="P:pentose catabolic process"/>
    <property type="evidence" value="ECO:0007669"/>
    <property type="project" value="UniProtKB-UniRule"/>
</dbReference>
<dbReference type="PROSITE" id="PS01085">
    <property type="entry name" value="RIBUL_P_3_EPIMER_1"/>
    <property type="match status" value="1"/>
</dbReference>
<feature type="active site" description="Proton donor" evidence="10 12">
    <location>
        <position position="176"/>
    </location>
</feature>
<dbReference type="EMBL" id="FPBV01000004">
    <property type="protein sequence ID" value="SFU56816.1"/>
    <property type="molecule type" value="Genomic_DNA"/>
</dbReference>
<keyword evidence="13" id="KW-0862">Zinc</keyword>
<evidence type="ECO:0000256" key="11">
    <source>
        <dbReference type="PIRNR" id="PIRNR001461"/>
    </source>
</evidence>
<protein>
    <recommendedName>
        <fullName evidence="7 10">Ribulose-phosphate 3-epimerase</fullName>
        <ecNumber evidence="7 10">5.1.3.1</ecNumber>
    </recommendedName>
</protein>
<evidence type="ECO:0000256" key="8">
    <source>
        <dbReference type="ARBA" id="ARBA00022723"/>
    </source>
</evidence>
<evidence type="ECO:0000256" key="10">
    <source>
        <dbReference type="HAMAP-Rule" id="MF_02227"/>
    </source>
</evidence>
<evidence type="ECO:0000256" key="12">
    <source>
        <dbReference type="PIRSR" id="PIRSR001461-1"/>
    </source>
</evidence>
<evidence type="ECO:0000256" key="3">
    <source>
        <dbReference type="ARBA" id="ARBA00001941"/>
    </source>
</evidence>
<dbReference type="HAMAP" id="MF_02227">
    <property type="entry name" value="RPE"/>
    <property type="match status" value="1"/>
</dbReference>
<sequence>MNVIIAPSILSADFSQLGAEVASVLEAGADWIHIDVMDGRFVPNITMGQPVVASLARHAGAHLDVHLMVVRPEAHIESFAKSGARSISVHAEATPHIHRALQLIRDTGAAAGLAVNPGTGLDVLVHVADLVDLVLIMTVNPGFGGQPFLASMVPKIEQARRILDAAGRTEVPIEVDGGITPATAPSVVRAGARVLVAGSAVFGTPDRRAAIAALRAAAVDAAPDPRA</sequence>
<dbReference type="AlphaFoldDB" id="A0A1I7H8K9"/>
<evidence type="ECO:0000256" key="4">
    <source>
        <dbReference type="ARBA" id="ARBA00001947"/>
    </source>
</evidence>